<name>A0A371FLA3_MUCPR</name>
<dbReference type="GO" id="GO:0005886">
    <property type="term" value="C:plasma membrane"/>
    <property type="evidence" value="ECO:0007669"/>
    <property type="project" value="UniProtKB-SubCell"/>
</dbReference>
<dbReference type="PANTHER" id="PTHR33573">
    <property type="entry name" value="CASP-LIKE PROTEIN 4A4"/>
    <property type="match status" value="1"/>
</dbReference>
<proteinExistence type="inferred from homology"/>
<evidence type="ECO:0000259" key="10">
    <source>
        <dbReference type="Pfam" id="PF04535"/>
    </source>
</evidence>
<comment type="subcellular location">
    <subcellularLocation>
        <location evidence="1 8">Cell membrane</location>
        <topology evidence="1 8">Multi-pass membrane protein</topology>
    </subcellularLocation>
</comment>
<sequence>MEDQKEKMSVSNDSDVKVDLQPVPSEPSGDTHAPGTGGGATWVIRRWKRKDMLKRGSLVLRGIALFLSLISFILVASNKHGYLKEFDQYQEYSVVVEVELEILDYRYMLAVAILSCLYTGVQVFRQVHELSTGKNLLQPTTTGLIDFVGDQVAAYLLISSTSSAIPITDRMREVTDNIFTDSSAAAIAFSFLAFCCLALSAVISGYKLSTQTYI</sequence>
<accession>A0A371FLA3</accession>
<dbReference type="OrthoDB" id="1924823at2759"/>
<evidence type="ECO:0000256" key="6">
    <source>
        <dbReference type="ARBA" id="ARBA00022989"/>
    </source>
</evidence>
<comment type="subunit">
    <text evidence="3 8">Homodimer and heterodimers.</text>
</comment>
<keyword evidence="5 8" id="KW-0812">Transmembrane</keyword>
<dbReference type="STRING" id="157652.A0A371FLA3"/>
<feature type="domain" description="Casparian strip membrane protein" evidence="10">
    <location>
        <begin position="52"/>
        <end position="196"/>
    </location>
</feature>
<keyword evidence="12" id="KW-1185">Reference proteome</keyword>
<protein>
    <recommendedName>
        <fullName evidence="8">CASP-like protein</fullName>
    </recommendedName>
</protein>
<dbReference type="Pfam" id="PF04535">
    <property type="entry name" value="CASP_dom"/>
    <property type="match status" value="1"/>
</dbReference>
<feature type="transmembrane region" description="Helical" evidence="8">
    <location>
        <begin position="185"/>
        <end position="206"/>
    </location>
</feature>
<comment type="similarity">
    <text evidence="2 8">Belongs to the Casparian strip membrane proteins (CASP) family.</text>
</comment>
<comment type="caution">
    <text evidence="11">The sequence shown here is derived from an EMBL/GenBank/DDBJ whole genome shotgun (WGS) entry which is preliminary data.</text>
</comment>
<organism evidence="11 12">
    <name type="scientific">Mucuna pruriens</name>
    <name type="common">Velvet bean</name>
    <name type="synonym">Dolichos pruriens</name>
    <dbReference type="NCBI Taxonomy" id="157652"/>
    <lineage>
        <taxon>Eukaryota</taxon>
        <taxon>Viridiplantae</taxon>
        <taxon>Streptophyta</taxon>
        <taxon>Embryophyta</taxon>
        <taxon>Tracheophyta</taxon>
        <taxon>Spermatophyta</taxon>
        <taxon>Magnoliopsida</taxon>
        <taxon>eudicotyledons</taxon>
        <taxon>Gunneridae</taxon>
        <taxon>Pentapetalae</taxon>
        <taxon>rosids</taxon>
        <taxon>fabids</taxon>
        <taxon>Fabales</taxon>
        <taxon>Fabaceae</taxon>
        <taxon>Papilionoideae</taxon>
        <taxon>50 kb inversion clade</taxon>
        <taxon>NPAAA clade</taxon>
        <taxon>indigoferoid/millettioid clade</taxon>
        <taxon>Phaseoleae</taxon>
        <taxon>Mucuna</taxon>
    </lineage>
</organism>
<evidence type="ECO:0000313" key="12">
    <source>
        <dbReference type="Proteomes" id="UP000257109"/>
    </source>
</evidence>
<evidence type="ECO:0000256" key="5">
    <source>
        <dbReference type="ARBA" id="ARBA00022692"/>
    </source>
</evidence>
<evidence type="ECO:0000256" key="2">
    <source>
        <dbReference type="ARBA" id="ARBA00007651"/>
    </source>
</evidence>
<comment type="caution">
    <text evidence="8">Lacks conserved residue(s) required for the propagation of feature annotation.</text>
</comment>
<keyword evidence="4 8" id="KW-1003">Cell membrane</keyword>
<feature type="compositionally biased region" description="Basic and acidic residues" evidence="9">
    <location>
        <begin position="1"/>
        <end position="18"/>
    </location>
</feature>
<dbReference type="InterPro" id="IPR006702">
    <property type="entry name" value="CASP_dom"/>
</dbReference>
<feature type="transmembrane region" description="Helical" evidence="8">
    <location>
        <begin position="58"/>
        <end position="77"/>
    </location>
</feature>
<gene>
    <name evidence="11" type="ORF">CR513_40558</name>
</gene>
<evidence type="ECO:0000256" key="9">
    <source>
        <dbReference type="SAM" id="MobiDB-lite"/>
    </source>
</evidence>
<dbReference type="Proteomes" id="UP000257109">
    <property type="component" value="Unassembled WGS sequence"/>
</dbReference>
<keyword evidence="6 8" id="KW-1133">Transmembrane helix</keyword>
<dbReference type="AlphaFoldDB" id="A0A371FLA3"/>
<evidence type="ECO:0000256" key="4">
    <source>
        <dbReference type="ARBA" id="ARBA00022475"/>
    </source>
</evidence>
<feature type="non-terminal residue" evidence="11">
    <location>
        <position position="1"/>
    </location>
</feature>
<evidence type="ECO:0000256" key="3">
    <source>
        <dbReference type="ARBA" id="ARBA00011489"/>
    </source>
</evidence>
<evidence type="ECO:0000256" key="7">
    <source>
        <dbReference type="ARBA" id="ARBA00023136"/>
    </source>
</evidence>
<feature type="region of interest" description="Disordered" evidence="9">
    <location>
        <begin position="1"/>
        <end position="37"/>
    </location>
</feature>
<reference evidence="11" key="1">
    <citation type="submission" date="2018-05" db="EMBL/GenBank/DDBJ databases">
        <title>Draft genome of Mucuna pruriens seed.</title>
        <authorList>
            <person name="Nnadi N.E."/>
            <person name="Vos R."/>
            <person name="Hasami M.H."/>
            <person name="Devisetty U.K."/>
            <person name="Aguiy J.C."/>
        </authorList>
    </citation>
    <scope>NUCLEOTIDE SEQUENCE [LARGE SCALE GENOMIC DNA]</scope>
    <source>
        <strain evidence="11">JCA_2017</strain>
    </source>
</reference>
<keyword evidence="7 8" id="KW-0472">Membrane</keyword>
<evidence type="ECO:0000256" key="8">
    <source>
        <dbReference type="RuleBase" id="RU361233"/>
    </source>
</evidence>
<dbReference type="PANTHER" id="PTHR33573:SF57">
    <property type="entry name" value="CASP-LIKE PROTEIN 4B1"/>
    <property type="match status" value="1"/>
</dbReference>
<dbReference type="EMBL" id="QJKJ01008654">
    <property type="protein sequence ID" value="RDX79064.1"/>
    <property type="molecule type" value="Genomic_DNA"/>
</dbReference>
<evidence type="ECO:0000313" key="11">
    <source>
        <dbReference type="EMBL" id="RDX79064.1"/>
    </source>
</evidence>
<evidence type="ECO:0000256" key="1">
    <source>
        <dbReference type="ARBA" id="ARBA00004651"/>
    </source>
</evidence>